<name>A0A0R1YX11_9LACO</name>
<feature type="signal peptide" evidence="2">
    <location>
        <begin position="1"/>
        <end position="26"/>
    </location>
</feature>
<feature type="compositionally biased region" description="Low complexity" evidence="1">
    <location>
        <begin position="26"/>
        <end position="47"/>
    </location>
</feature>
<comment type="caution">
    <text evidence="3">The sequence shown here is derived from an EMBL/GenBank/DDBJ whole genome shotgun (WGS) entry which is preliminary data.</text>
</comment>
<organism evidence="3 4">
    <name type="scientific">Lentilactobacillus parabuchneri DSM 5707 = NBRC 107865</name>
    <dbReference type="NCBI Taxonomy" id="1423784"/>
    <lineage>
        <taxon>Bacteria</taxon>
        <taxon>Bacillati</taxon>
        <taxon>Bacillota</taxon>
        <taxon>Bacilli</taxon>
        <taxon>Lactobacillales</taxon>
        <taxon>Lactobacillaceae</taxon>
        <taxon>Lentilactobacillus</taxon>
    </lineage>
</organism>
<evidence type="ECO:0000313" key="3">
    <source>
        <dbReference type="EMBL" id="KRM46533.1"/>
    </source>
</evidence>
<accession>A0A0R1YX11</accession>
<evidence type="ECO:0000256" key="2">
    <source>
        <dbReference type="SAM" id="SignalP"/>
    </source>
</evidence>
<feature type="region of interest" description="Disordered" evidence="1">
    <location>
        <begin position="26"/>
        <end position="65"/>
    </location>
</feature>
<dbReference type="EMBL" id="AZGK01000006">
    <property type="protein sequence ID" value="KRM46533.1"/>
    <property type="molecule type" value="Genomic_DNA"/>
</dbReference>
<proteinExistence type="predicted"/>
<dbReference type="PATRIC" id="fig|1423784.4.peg.2153"/>
<gene>
    <name evidence="3" type="ORF">FC51_GL002111</name>
</gene>
<sequence>MNKRYYIAIVATAALGMAVSMAPASAATTTPTTPTSTSSSSTSTKTTKSTKDKTQEETPAATLVSSESYDQPLPYHLKGGYVYTTSGLNKTLGAAKDFAKITWYAYKKAVIDR</sequence>
<reference evidence="3 4" key="1">
    <citation type="journal article" date="2015" name="Genome Announc.">
        <title>Expanding the biotechnology potential of lactobacilli through comparative genomics of 213 strains and associated genera.</title>
        <authorList>
            <person name="Sun Z."/>
            <person name="Harris H.M."/>
            <person name="McCann A."/>
            <person name="Guo C."/>
            <person name="Argimon S."/>
            <person name="Zhang W."/>
            <person name="Yang X."/>
            <person name="Jeffery I.B."/>
            <person name="Cooney J.C."/>
            <person name="Kagawa T.F."/>
            <person name="Liu W."/>
            <person name="Song Y."/>
            <person name="Salvetti E."/>
            <person name="Wrobel A."/>
            <person name="Rasinkangas P."/>
            <person name="Parkhill J."/>
            <person name="Rea M.C."/>
            <person name="O'Sullivan O."/>
            <person name="Ritari J."/>
            <person name="Douillard F.P."/>
            <person name="Paul Ross R."/>
            <person name="Yang R."/>
            <person name="Briner A.E."/>
            <person name="Felis G.E."/>
            <person name="de Vos W.M."/>
            <person name="Barrangou R."/>
            <person name="Klaenhammer T.R."/>
            <person name="Caufield P.W."/>
            <person name="Cui Y."/>
            <person name="Zhang H."/>
            <person name="O'Toole P.W."/>
        </authorList>
    </citation>
    <scope>NUCLEOTIDE SEQUENCE [LARGE SCALE GENOMIC DNA]</scope>
    <source>
        <strain evidence="3 4">DSM 5707</strain>
    </source>
</reference>
<dbReference type="AlphaFoldDB" id="A0A0R1YX11"/>
<keyword evidence="2" id="KW-0732">Signal</keyword>
<evidence type="ECO:0000256" key="1">
    <source>
        <dbReference type="SAM" id="MobiDB-lite"/>
    </source>
</evidence>
<dbReference type="Proteomes" id="UP000051957">
    <property type="component" value="Unassembled WGS sequence"/>
</dbReference>
<protein>
    <submittedName>
        <fullName evidence="3">Uncharacterized protein</fullName>
    </submittedName>
</protein>
<evidence type="ECO:0000313" key="4">
    <source>
        <dbReference type="Proteomes" id="UP000051957"/>
    </source>
</evidence>
<dbReference type="RefSeq" id="WP_225355043.1">
    <property type="nucleotide sequence ID" value="NZ_AZGK01000006.1"/>
</dbReference>
<feature type="chain" id="PRO_5006414003" evidence="2">
    <location>
        <begin position="27"/>
        <end position="113"/>
    </location>
</feature>